<proteinExistence type="predicted"/>
<name>A0A4Y9S0W0_9CAUL</name>
<accession>A0A4Y9S0W0</accession>
<dbReference type="AlphaFoldDB" id="A0A4Y9S0W0"/>
<organism evidence="3 4">
    <name type="scientific">Brevundimonas intermedia</name>
    <dbReference type="NCBI Taxonomy" id="74315"/>
    <lineage>
        <taxon>Bacteria</taxon>
        <taxon>Pseudomonadati</taxon>
        <taxon>Pseudomonadota</taxon>
        <taxon>Alphaproteobacteria</taxon>
        <taxon>Caulobacterales</taxon>
        <taxon>Caulobacteraceae</taxon>
        <taxon>Brevundimonas</taxon>
    </lineage>
</organism>
<dbReference type="PANTHER" id="PTHR36919:SF2">
    <property type="entry name" value="BLL6627 PROTEIN"/>
    <property type="match status" value="1"/>
</dbReference>
<dbReference type="EMBL" id="SPVH01000001">
    <property type="protein sequence ID" value="TFW15137.1"/>
    <property type="molecule type" value="Genomic_DNA"/>
</dbReference>
<feature type="chain" id="PRO_5021381193" evidence="1">
    <location>
        <begin position="21"/>
        <end position="141"/>
    </location>
</feature>
<dbReference type="RefSeq" id="WP_135193134.1">
    <property type="nucleotide sequence ID" value="NZ_SPVH01000001.1"/>
</dbReference>
<feature type="domain" description="DUF2147" evidence="2">
    <location>
        <begin position="27"/>
        <end position="139"/>
    </location>
</feature>
<dbReference type="OrthoDB" id="9811671at2"/>
<evidence type="ECO:0000256" key="1">
    <source>
        <dbReference type="SAM" id="SignalP"/>
    </source>
</evidence>
<keyword evidence="1" id="KW-0732">Signal</keyword>
<dbReference type="PANTHER" id="PTHR36919">
    <property type="entry name" value="BLR1215 PROTEIN"/>
    <property type="match status" value="1"/>
</dbReference>
<dbReference type="InterPro" id="IPR019223">
    <property type="entry name" value="DUF2147"/>
</dbReference>
<feature type="signal peptide" evidence="1">
    <location>
        <begin position="1"/>
        <end position="20"/>
    </location>
</feature>
<dbReference type="Pfam" id="PF09917">
    <property type="entry name" value="DUF2147"/>
    <property type="match status" value="1"/>
</dbReference>
<evidence type="ECO:0000313" key="4">
    <source>
        <dbReference type="Proteomes" id="UP000298216"/>
    </source>
</evidence>
<dbReference type="Gene3D" id="2.40.128.520">
    <property type="match status" value="1"/>
</dbReference>
<comment type="caution">
    <text evidence="3">The sequence shown here is derived from an EMBL/GenBank/DDBJ whole genome shotgun (WGS) entry which is preliminary data.</text>
</comment>
<evidence type="ECO:0000259" key="2">
    <source>
        <dbReference type="Pfam" id="PF09917"/>
    </source>
</evidence>
<evidence type="ECO:0000313" key="3">
    <source>
        <dbReference type="EMBL" id="TFW15137.1"/>
    </source>
</evidence>
<protein>
    <submittedName>
        <fullName evidence="3">DUF2147 domain-containing protein</fullName>
    </submittedName>
</protein>
<dbReference type="Proteomes" id="UP000298216">
    <property type="component" value="Unassembled WGS sequence"/>
</dbReference>
<keyword evidence="4" id="KW-1185">Reference proteome</keyword>
<reference evidence="3 4" key="1">
    <citation type="submission" date="2019-03" db="EMBL/GenBank/DDBJ databases">
        <title>Draft genome of Brevundimonas sp. a heavy metal resistant soil bacteria.</title>
        <authorList>
            <person name="Soto J."/>
        </authorList>
    </citation>
    <scope>NUCLEOTIDE SEQUENCE [LARGE SCALE GENOMIC DNA]</scope>
    <source>
        <strain evidence="3 4">B-10</strain>
    </source>
</reference>
<gene>
    <name evidence="3" type="ORF">EGY25_00660</name>
</gene>
<sequence length="141" mass="15135">MLRVAAALIVGLVLAGPATAQDELLIGKWRTAAQGGVVEIHACGSALCGRVFDAAPLRRNPDQKDVRNRDPNLRDRPLRGVRVLDGFTGGPTVWNGGPLYDPDSGQRASRGSLTLVGRDRLSVRGCIAPLLCRTQIWTRAN</sequence>